<keyword evidence="3" id="KW-1185">Reference proteome</keyword>
<evidence type="ECO:0000256" key="1">
    <source>
        <dbReference type="SAM" id="MobiDB-lite"/>
    </source>
</evidence>
<dbReference type="OrthoDB" id="304528at2759"/>
<proteinExistence type="predicted"/>
<feature type="region of interest" description="Disordered" evidence="1">
    <location>
        <begin position="125"/>
        <end position="150"/>
    </location>
</feature>
<comment type="caution">
    <text evidence="2">The sequence shown here is derived from an EMBL/GenBank/DDBJ whole genome shotgun (WGS) entry which is preliminary data.</text>
</comment>
<sequence length="212" mass="25688">MELLNNQEKELLNKYNKYISNTKTQEPIKYSDIFVGKHDVDVGQLQNEMKFQNAKMGYKTSQQSKRDEFKNIIQELRNSQIQKRENENRNTIKNGQLMIDENQKQKQFEQIQKVLQKECLDKPEKQVRQKSSLSQDYPEQRNRQERLDSKQSTIMIQKQFNEKLLQQLERLIQMKKIDSKFFYRMIKKHIEECPQFGKRVKEEIKELLNQLL</sequence>
<reference evidence="2" key="1">
    <citation type="submission" date="2021-01" db="EMBL/GenBank/DDBJ databases">
        <authorList>
            <consortium name="Genoscope - CEA"/>
            <person name="William W."/>
        </authorList>
    </citation>
    <scope>NUCLEOTIDE SEQUENCE</scope>
</reference>
<evidence type="ECO:0000313" key="3">
    <source>
        <dbReference type="Proteomes" id="UP000692954"/>
    </source>
</evidence>
<evidence type="ECO:0000313" key="2">
    <source>
        <dbReference type="EMBL" id="CAD8120279.1"/>
    </source>
</evidence>
<dbReference type="Proteomes" id="UP000692954">
    <property type="component" value="Unassembled WGS sequence"/>
</dbReference>
<accession>A0A8S1QXW3</accession>
<organism evidence="2 3">
    <name type="scientific">Paramecium sonneborni</name>
    <dbReference type="NCBI Taxonomy" id="65129"/>
    <lineage>
        <taxon>Eukaryota</taxon>
        <taxon>Sar</taxon>
        <taxon>Alveolata</taxon>
        <taxon>Ciliophora</taxon>
        <taxon>Intramacronucleata</taxon>
        <taxon>Oligohymenophorea</taxon>
        <taxon>Peniculida</taxon>
        <taxon>Parameciidae</taxon>
        <taxon>Paramecium</taxon>
    </lineage>
</organism>
<dbReference type="EMBL" id="CAJJDN010000125">
    <property type="protein sequence ID" value="CAD8120279.1"/>
    <property type="molecule type" value="Genomic_DNA"/>
</dbReference>
<dbReference type="AlphaFoldDB" id="A0A8S1QXW3"/>
<gene>
    <name evidence="2" type="ORF">PSON_ATCC_30995.1.T1250095</name>
</gene>
<name>A0A8S1QXW3_9CILI</name>
<protein>
    <submittedName>
        <fullName evidence="2">Uncharacterized protein</fullName>
    </submittedName>
</protein>
<feature type="compositionally biased region" description="Basic and acidic residues" evidence="1">
    <location>
        <begin position="138"/>
        <end position="149"/>
    </location>
</feature>